<comment type="similarity">
    <text evidence="3">Belongs to the mitochondrion-specific ribosomal protein mL64 family.</text>
</comment>
<keyword evidence="6" id="KW-0496">Mitochondrion</keyword>
<dbReference type="GO" id="GO:1990904">
    <property type="term" value="C:ribonucleoprotein complex"/>
    <property type="evidence" value="ECO:0007669"/>
    <property type="project" value="UniProtKB-KW"/>
</dbReference>
<feature type="coiled-coil region" evidence="14">
    <location>
        <begin position="180"/>
        <end position="241"/>
    </location>
</feature>
<evidence type="ECO:0000256" key="1">
    <source>
        <dbReference type="ARBA" id="ARBA00004123"/>
    </source>
</evidence>
<dbReference type="GO" id="GO:0005739">
    <property type="term" value="C:mitochondrion"/>
    <property type="evidence" value="ECO:0007669"/>
    <property type="project" value="UniProtKB-SubCell"/>
</dbReference>
<dbReference type="GO" id="GO:0005634">
    <property type="term" value="C:nucleus"/>
    <property type="evidence" value="ECO:0007669"/>
    <property type="project" value="UniProtKB-SubCell"/>
</dbReference>
<evidence type="ECO:0000256" key="11">
    <source>
        <dbReference type="ARBA" id="ARBA00035184"/>
    </source>
</evidence>
<evidence type="ECO:0000256" key="12">
    <source>
        <dbReference type="ARBA" id="ARBA00035485"/>
    </source>
</evidence>
<name>A0A9P0HUB9_NEZVI</name>
<comment type="subcellular location">
    <subcellularLocation>
        <location evidence="2">Mitochondrion</location>
    </subcellularLocation>
    <subcellularLocation>
        <location evidence="1">Nucleus</location>
    </subcellularLocation>
</comment>
<evidence type="ECO:0000256" key="14">
    <source>
        <dbReference type="SAM" id="Coils"/>
    </source>
</evidence>
<dbReference type="Proteomes" id="UP001152798">
    <property type="component" value="Chromosome 7"/>
</dbReference>
<evidence type="ECO:0000256" key="6">
    <source>
        <dbReference type="ARBA" id="ARBA00023128"/>
    </source>
</evidence>
<evidence type="ECO:0000256" key="3">
    <source>
        <dbReference type="ARBA" id="ARBA00005421"/>
    </source>
</evidence>
<protein>
    <recommendedName>
        <fullName evidence="11">Large ribosomal subunit protein mL64</fullName>
    </recommendedName>
    <alternativeName>
        <fullName evidence="10">39S ribosomal protein L59, mitochondrial</fullName>
    </alternativeName>
    <alternativeName>
        <fullName evidence="12">Growth arrest and DNA damage-inducible proteins-interacting protein 1</fullName>
    </alternativeName>
</protein>
<evidence type="ECO:0000256" key="8">
    <source>
        <dbReference type="ARBA" id="ARBA00023274"/>
    </source>
</evidence>
<dbReference type="GO" id="GO:0005840">
    <property type="term" value="C:ribosome"/>
    <property type="evidence" value="ECO:0007669"/>
    <property type="project" value="UniProtKB-KW"/>
</dbReference>
<evidence type="ECO:0000256" key="7">
    <source>
        <dbReference type="ARBA" id="ARBA00023242"/>
    </source>
</evidence>
<dbReference type="PANTHER" id="PTHR31761:SF1">
    <property type="entry name" value="LARGE RIBOSOMAL SUBUNIT PROTEIN ML64"/>
    <property type="match status" value="1"/>
</dbReference>
<reference evidence="15" key="1">
    <citation type="submission" date="2022-01" db="EMBL/GenBank/DDBJ databases">
        <authorList>
            <person name="King R."/>
        </authorList>
    </citation>
    <scope>NUCLEOTIDE SEQUENCE</scope>
</reference>
<keyword evidence="16" id="KW-1185">Reference proteome</keyword>
<dbReference type="PANTHER" id="PTHR31761">
    <property type="entry name" value="GROWTH ARREST AND DNA DAMAGE-INDUCIBLE PROTEINS-INTERACTING PROTEIN 1 GADD45GIP1"/>
    <property type="match status" value="1"/>
</dbReference>
<gene>
    <name evidence="15" type="ORF">NEZAVI_LOCUS15763</name>
</gene>
<comment type="function">
    <text evidence="13">Acts as a negative regulator of G1 to S cell cycle phase progression by inhibiting cyclin-dependent kinases. Inhibitory effects are additive with GADD45 proteins but also occur in the absence of GADD45 proteins. Acts as a repressor of the orphan nuclear receptor NR4A1 by inhibiting AB domain-mediated transcriptional activity. May be involved in the hormone-mediated regulation of NR4A1 transcriptional activity. May play a role in mitochondrial protein synthesis.</text>
</comment>
<sequence length="253" mass="29711">MEALLNIRKFCNLNSSNIKTAVLYKNHFRPASTTNSVSENLIATADEDYEATQLKKEIEFEQKRNKSRLRSHHRNLVHGKIPYSEPVADIHLTHKYNRMLFGKYGKSSNVNPGTLWPTKSELQEMVEYEKIAHPFSFSELVAKQKKVVDEEEMSVKQRQEKILKNLQKLEGWKREIAARVEKKLADLAKAKAKKDALIEEVKRHFGYKIDPKDEKFKEMLVIKEREQKKRLKEERSKAKQERYLADVLKKDSK</sequence>
<dbReference type="AlphaFoldDB" id="A0A9P0HUB9"/>
<evidence type="ECO:0000256" key="13">
    <source>
        <dbReference type="ARBA" id="ARBA00060144"/>
    </source>
</evidence>
<evidence type="ECO:0000256" key="5">
    <source>
        <dbReference type="ARBA" id="ARBA00023054"/>
    </source>
</evidence>
<evidence type="ECO:0000256" key="10">
    <source>
        <dbReference type="ARBA" id="ARBA00030700"/>
    </source>
</evidence>
<dbReference type="EMBL" id="OV725083">
    <property type="protein sequence ID" value="CAH1408186.1"/>
    <property type="molecule type" value="Genomic_DNA"/>
</dbReference>
<evidence type="ECO:0000256" key="9">
    <source>
        <dbReference type="ARBA" id="ARBA00023306"/>
    </source>
</evidence>
<evidence type="ECO:0000256" key="2">
    <source>
        <dbReference type="ARBA" id="ARBA00004173"/>
    </source>
</evidence>
<keyword evidence="8" id="KW-0687">Ribonucleoprotein</keyword>
<dbReference type="Gene3D" id="6.10.280.120">
    <property type="entry name" value="Growth arrest and DNA-damage-inducible proteins-interacting protein 1"/>
    <property type="match status" value="1"/>
</dbReference>
<keyword evidence="7" id="KW-0539">Nucleus</keyword>
<keyword evidence="5 14" id="KW-0175">Coiled coil</keyword>
<evidence type="ECO:0000313" key="15">
    <source>
        <dbReference type="EMBL" id="CAH1408186.1"/>
    </source>
</evidence>
<evidence type="ECO:0000256" key="4">
    <source>
        <dbReference type="ARBA" id="ARBA00022980"/>
    </source>
</evidence>
<evidence type="ECO:0000313" key="16">
    <source>
        <dbReference type="Proteomes" id="UP001152798"/>
    </source>
</evidence>
<dbReference type="InterPro" id="IPR043035">
    <property type="entry name" value="Ribosomal_mL64_sf"/>
</dbReference>
<dbReference type="Pfam" id="PF10147">
    <property type="entry name" value="CR6_interact"/>
    <property type="match status" value="1"/>
</dbReference>
<dbReference type="InterPro" id="IPR018472">
    <property type="entry name" value="Ribosomal_mL64"/>
</dbReference>
<accession>A0A9P0HUB9</accession>
<keyword evidence="4" id="KW-0689">Ribosomal protein</keyword>
<organism evidence="15 16">
    <name type="scientific">Nezara viridula</name>
    <name type="common">Southern green stink bug</name>
    <name type="synonym">Cimex viridulus</name>
    <dbReference type="NCBI Taxonomy" id="85310"/>
    <lineage>
        <taxon>Eukaryota</taxon>
        <taxon>Metazoa</taxon>
        <taxon>Ecdysozoa</taxon>
        <taxon>Arthropoda</taxon>
        <taxon>Hexapoda</taxon>
        <taxon>Insecta</taxon>
        <taxon>Pterygota</taxon>
        <taxon>Neoptera</taxon>
        <taxon>Paraneoptera</taxon>
        <taxon>Hemiptera</taxon>
        <taxon>Heteroptera</taxon>
        <taxon>Panheteroptera</taxon>
        <taxon>Pentatomomorpha</taxon>
        <taxon>Pentatomoidea</taxon>
        <taxon>Pentatomidae</taxon>
        <taxon>Pentatominae</taxon>
        <taxon>Nezara</taxon>
    </lineage>
</organism>
<proteinExistence type="inferred from homology"/>
<dbReference type="OrthoDB" id="6247992at2759"/>
<keyword evidence="9" id="KW-0131">Cell cycle</keyword>